<feature type="domain" description="Reverse transcriptase" evidence="2">
    <location>
        <begin position="1"/>
        <end position="193"/>
    </location>
</feature>
<dbReference type="PROSITE" id="PS50878">
    <property type="entry name" value="RT_POL"/>
    <property type="match status" value="1"/>
</dbReference>
<sequence>MNTGYVFVGYQNLDYVQTKPTAVVFLDYAKAFDSIDHGLLLSKLWNMGIRGLSNKLLESYLKDRHQVVRVNSSKSLPACTNIGVPQGSILGPLLFVLFVNDLLQCQPDMIAYADDTAVVMSDNSWSELTCRLSRRLDEVYSWLYYNRLKLNIAKSAFIAFGKTRGSLPQSVNIYMNGTGLTRVSSARYLGVTFDEMMKWDLHINDVAKRTRYLLYIFYRLKMPNLTTAIKKQNISKKKISEIIGSNIIIKTPGTSTSNEISSNTTHPATTHNTNKIKIKHEKDATNIISKTNEKSVTPVHKMVDISNEKKETALKISNGESMQSTNTKTIEKDAMQCHQPAKADTDFESNSHEDHQQMETLDDHNDSVSDRYSWQCIQ</sequence>
<dbReference type="InterPro" id="IPR000477">
    <property type="entry name" value="RT_dom"/>
</dbReference>
<evidence type="ECO:0000313" key="3">
    <source>
        <dbReference type="EMBL" id="CAB0041367.1"/>
    </source>
</evidence>
<feature type="region of interest" description="Disordered" evidence="1">
    <location>
        <begin position="340"/>
        <end position="378"/>
    </location>
</feature>
<proteinExistence type="predicted"/>
<evidence type="ECO:0000259" key="2">
    <source>
        <dbReference type="PROSITE" id="PS50878"/>
    </source>
</evidence>
<reference evidence="3 4" key="1">
    <citation type="submission" date="2020-02" db="EMBL/GenBank/DDBJ databases">
        <authorList>
            <person name="Ferguson B K."/>
        </authorList>
    </citation>
    <scope>NUCLEOTIDE SEQUENCE [LARGE SCALE GENOMIC DNA]</scope>
</reference>
<protein>
    <recommendedName>
        <fullName evidence="2">Reverse transcriptase domain-containing protein</fullName>
    </recommendedName>
</protein>
<dbReference type="SUPFAM" id="SSF56672">
    <property type="entry name" value="DNA/RNA polymerases"/>
    <property type="match status" value="1"/>
</dbReference>
<dbReference type="GO" id="GO:0071897">
    <property type="term" value="P:DNA biosynthetic process"/>
    <property type="evidence" value="ECO:0007669"/>
    <property type="project" value="UniProtKB-ARBA"/>
</dbReference>
<dbReference type="AlphaFoldDB" id="A0A6H5IZE8"/>
<feature type="compositionally biased region" description="Basic and acidic residues" evidence="1">
    <location>
        <begin position="340"/>
        <end position="369"/>
    </location>
</feature>
<dbReference type="InterPro" id="IPR043502">
    <property type="entry name" value="DNA/RNA_pol_sf"/>
</dbReference>
<gene>
    <name evidence="3" type="ORF">TBRA_LOCUS13037</name>
</gene>
<accession>A0A6H5IZE8</accession>
<evidence type="ECO:0000256" key="1">
    <source>
        <dbReference type="SAM" id="MobiDB-lite"/>
    </source>
</evidence>
<dbReference type="PANTHER" id="PTHR33332">
    <property type="entry name" value="REVERSE TRANSCRIPTASE DOMAIN-CONTAINING PROTEIN"/>
    <property type="match status" value="1"/>
</dbReference>
<evidence type="ECO:0000313" key="4">
    <source>
        <dbReference type="Proteomes" id="UP000479190"/>
    </source>
</evidence>
<dbReference type="CDD" id="cd01650">
    <property type="entry name" value="RT_nLTR_like"/>
    <property type="match status" value="1"/>
</dbReference>
<dbReference type="Proteomes" id="UP000479190">
    <property type="component" value="Unassembled WGS sequence"/>
</dbReference>
<dbReference type="EMBL" id="CADCXV010001112">
    <property type="protein sequence ID" value="CAB0041367.1"/>
    <property type="molecule type" value="Genomic_DNA"/>
</dbReference>
<keyword evidence="4" id="KW-1185">Reference proteome</keyword>
<dbReference type="Pfam" id="PF00078">
    <property type="entry name" value="RVT_1"/>
    <property type="match status" value="1"/>
</dbReference>
<name>A0A6H5IZE8_9HYME</name>
<dbReference type="OrthoDB" id="7699805at2759"/>
<organism evidence="3 4">
    <name type="scientific">Trichogramma brassicae</name>
    <dbReference type="NCBI Taxonomy" id="86971"/>
    <lineage>
        <taxon>Eukaryota</taxon>
        <taxon>Metazoa</taxon>
        <taxon>Ecdysozoa</taxon>
        <taxon>Arthropoda</taxon>
        <taxon>Hexapoda</taxon>
        <taxon>Insecta</taxon>
        <taxon>Pterygota</taxon>
        <taxon>Neoptera</taxon>
        <taxon>Endopterygota</taxon>
        <taxon>Hymenoptera</taxon>
        <taxon>Apocrita</taxon>
        <taxon>Proctotrupomorpha</taxon>
        <taxon>Chalcidoidea</taxon>
        <taxon>Trichogrammatidae</taxon>
        <taxon>Trichogramma</taxon>
    </lineage>
</organism>